<dbReference type="Gene3D" id="2.30.29.30">
    <property type="entry name" value="Pleckstrin-homology domain (PH domain)/Phosphotyrosine-binding domain (PTB)"/>
    <property type="match status" value="1"/>
</dbReference>
<dbReference type="SMART" id="SM01196">
    <property type="entry name" value="FERM_C"/>
    <property type="match status" value="1"/>
</dbReference>
<comment type="function">
    <text evidence="17">Protein 4.1 is a major structural element of the erythrocyte membrane skeleton. It plays a key role in regulating membrane physical properties of mechanical stability and deformability by stabilizing spectrin-actin interaction. Recruits DLG1 to membranes. Required for dynein-dynactin complex and NUMA1 recruitment at the mitotic cell cortex during anaphase.</text>
</comment>
<evidence type="ECO:0000256" key="9">
    <source>
        <dbReference type="ARBA" id="ARBA00022860"/>
    </source>
</evidence>
<dbReference type="InterPro" id="IPR014352">
    <property type="entry name" value="FERM/acyl-CoA-bd_prot_sf"/>
</dbReference>
<dbReference type="PANTHER" id="PTHR23280">
    <property type="entry name" value="4.1 G PROTEIN"/>
    <property type="match status" value="1"/>
</dbReference>
<dbReference type="PANTHER" id="PTHR23280:SF12">
    <property type="entry name" value="PROTEIN 4.1"/>
    <property type="match status" value="1"/>
</dbReference>
<dbReference type="SUPFAM" id="SSF47031">
    <property type="entry name" value="Second domain of FERM"/>
    <property type="match status" value="1"/>
</dbReference>
<dbReference type="Gene3D" id="1.20.80.10">
    <property type="match status" value="1"/>
</dbReference>
<dbReference type="SMART" id="SM01195">
    <property type="entry name" value="FA"/>
    <property type="match status" value="1"/>
</dbReference>
<dbReference type="GO" id="GO:0005634">
    <property type="term" value="C:nucleus"/>
    <property type="evidence" value="ECO:0007669"/>
    <property type="project" value="UniProtKB-SubCell"/>
</dbReference>
<keyword evidence="21" id="KW-1185">Reference proteome</keyword>
<keyword evidence="9" id="KW-0112">Calmodulin-binding</keyword>
<dbReference type="Pfam" id="PF09379">
    <property type="entry name" value="FERM_N"/>
    <property type="match status" value="1"/>
</dbReference>
<dbReference type="PROSITE" id="PS00661">
    <property type="entry name" value="FERM_2"/>
    <property type="match status" value="1"/>
</dbReference>
<feature type="compositionally biased region" description="Basic and acidic residues" evidence="19">
    <location>
        <begin position="238"/>
        <end position="278"/>
    </location>
</feature>
<evidence type="ECO:0000256" key="18">
    <source>
        <dbReference type="ARBA" id="ARBA00078357"/>
    </source>
</evidence>
<evidence type="ECO:0000256" key="3">
    <source>
        <dbReference type="ARBA" id="ARBA00004544"/>
    </source>
</evidence>
<dbReference type="Pfam" id="PF00373">
    <property type="entry name" value="FERM_M"/>
    <property type="match status" value="1"/>
</dbReference>
<dbReference type="PROSITE" id="PS50057">
    <property type="entry name" value="FERM_3"/>
    <property type="match status" value="1"/>
</dbReference>
<dbReference type="GeneID" id="113909927"/>
<dbReference type="InterPro" id="IPR035963">
    <property type="entry name" value="FERM_2"/>
</dbReference>
<keyword evidence="8" id="KW-0498">Mitosis</keyword>
<reference evidence="22" key="1">
    <citation type="submission" date="2025-08" db="UniProtKB">
        <authorList>
            <consortium name="RefSeq"/>
        </authorList>
    </citation>
    <scope>IDENTIFICATION</scope>
    <source>
        <tissue evidence="22">Blood</tissue>
    </source>
</reference>
<dbReference type="GO" id="GO:0051301">
    <property type="term" value="P:cell division"/>
    <property type="evidence" value="ECO:0007669"/>
    <property type="project" value="UniProtKB-KW"/>
</dbReference>
<dbReference type="FunFam" id="3.10.20.90:FF:000002">
    <property type="entry name" value="Erythrocyte protein band 4.1-like 3"/>
    <property type="match status" value="1"/>
</dbReference>
<sequence length="876" mass="97683">MIRLPTKGVSALAEPRGQQLGRMFPWPRMKRGPKECLACVSLLFFVSVCPCGHGDGSPASPGFSRTGCTTPPAAAGNIMTTEKSLVAEAENSQHQQQKEEGEGATNSGQQETQLEEASQEAAEGDNQCEQKLKTSNGDTPTHEDLTRNKERTSENRGLSRLFSSFLKRPKSQVSEEEGKDVESAKEKCEGGQKEIEFGTSLEEEIILKAPIAAPEPELKTDPSLDLHSLSSAETQPAQEEHREDPDFETKEGGGLEDCSKIEVKEESPDSKAERELKASQKSIRRHRNMHCKVSLLDDTVYECVVEKHAKGQDLLKRVCEHLNLLEEDYFGLAIWDNAASKTWLDSAKEIKKQVRGVPWNFTFNVKFYPPDPAQLTEDITRYYLCLQLRQDIVTGRLPCSFATLALLGSYTIQSELGDYDPELHGADYVSDFKLAPNQTKELEEKVMELHKSYRSMTPAQADLEFLENAKKLSMYGVDLHKAKDLEGVDIILGVCSSGLLVYKDKLRINRFPWPKVLKISYKRSSFFIKIRPGEQEQYESTIGFKLPSYRAAKKLWKVCVEHHTFFRLTSTDTLPKSKFLALGSKFRYSGRTQAQTRQASALIDRPAPHFERTASKRASRSLDGAAAVDSDRSPRPTSAPAIAQSQDTEVSKAQKETVKVEEQKEEVPPEQAEPEPTEAWKDLDKSQEEIKKHHASISELKKNFMESVPEPRPSEWDKRLSTHSPFRTLNINGQLPTGEGPPLVKTQTVTISDTANAVKSEIPTKDVPIVHTETKTITYEAAQTDDSNGDLDPGVLLTAQTITSETTSSTTTTQITKTVKGGISETRIEKRIVITGDADIDHDQVLVQAIKEAKEQHPDMSVTKVVVHQETEISEE</sequence>
<dbReference type="InterPro" id="IPR007477">
    <property type="entry name" value="SAB_dom"/>
</dbReference>
<dbReference type="Proteomes" id="UP000515165">
    <property type="component" value="Chromosome 4"/>
</dbReference>
<evidence type="ECO:0000313" key="22">
    <source>
        <dbReference type="RefSeq" id="XP_027427515.2"/>
    </source>
</evidence>
<evidence type="ECO:0000256" key="13">
    <source>
        <dbReference type="ARBA" id="ARBA00023306"/>
    </source>
</evidence>
<dbReference type="Pfam" id="PF05902">
    <property type="entry name" value="4_1_CTD"/>
    <property type="match status" value="1"/>
</dbReference>
<dbReference type="InterPro" id="IPR021187">
    <property type="entry name" value="EPB4.1_FERM_F1"/>
</dbReference>
<dbReference type="GO" id="GO:0005938">
    <property type="term" value="C:cell cortex"/>
    <property type="evidence" value="ECO:0007669"/>
    <property type="project" value="UniProtKB-SubCell"/>
</dbReference>
<dbReference type="InterPro" id="IPR011993">
    <property type="entry name" value="PH-like_dom_sf"/>
</dbReference>
<evidence type="ECO:0000256" key="19">
    <source>
        <dbReference type="SAM" id="MobiDB-lite"/>
    </source>
</evidence>
<evidence type="ECO:0000256" key="16">
    <source>
        <dbReference type="ARBA" id="ARBA00032586"/>
    </source>
</evidence>
<dbReference type="InterPro" id="IPR029071">
    <property type="entry name" value="Ubiquitin-like_domsf"/>
</dbReference>
<dbReference type="GO" id="GO:0003779">
    <property type="term" value="F:actin binding"/>
    <property type="evidence" value="ECO:0007669"/>
    <property type="project" value="UniProtKB-KW"/>
</dbReference>
<dbReference type="SMART" id="SM00295">
    <property type="entry name" value="B41"/>
    <property type="match status" value="1"/>
</dbReference>
<dbReference type="RefSeq" id="XP_027427515.2">
    <property type="nucleotide sequence ID" value="XM_027571714.2"/>
</dbReference>
<evidence type="ECO:0000256" key="6">
    <source>
        <dbReference type="ARBA" id="ARBA00022553"/>
    </source>
</evidence>
<keyword evidence="13" id="KW-0131">Cell cycle</keyword>
<gene>
    <name evidence="22" type="primary">EPB41</name>
</gene>
<keyword evidence="6" id="KW-0597">Phosphoprotein</keyword>
<dbReference type="PRINTS" id="PR00661">
    <property type="entry name" value="ERMFAMILY"/>
</dbReference>
<dbReference type="InterPro" id="IPR019749">
    <property type="entry name" value="Band_41_domain"/>
</dbReference>
<dbReference type="GO" id="GO:0031032">
    <property type="term" value="P:actomyosin structure organization"/>
    <property type="evidence" value="ECO:0007669"/>
    <property type="project" value="TreeGrafter"/>
</dbReference>
<proteinExistence type="predicted"/>
<feature type="region of interest" description="Disordered" evidence="19">
    <location>
        <begin position="230"/>
        <end position="281"/>
    </location>
</feature>
<dbReference type="GO" id="GO:0005856">
    <property type="term" value="C:cytoskeleton"/>
    <property type="evidence" value="ECO:0007669"/>
    <property type="project" value="UniProtKB-SubCell"/>
</dbReference>
<keyword evidence="5" id="KW-0963">Cytoplasm</keyword>
<feature type="compositionally biased region" description="Basic and acidic residues" evidence="19">
    <location>
        <begin position="140"/>
        <end position="154"/>
    </location>
</feature>
<evidence type="ECO:0000259" key="20">
    <source>
        <dbReference type="PROSITE" id="PS50057"/>
    </source>
</evidence>
<keyword evidence="12" id="KW-0539">Nucleus</keyword>
<dbReference type="CDD" id="cd14473">
    <property type="entry name" value="FERM_B-lobe"/>
    <property type="match status" value="1"/>
</dbReference>
<evidence type="ECO:0000256" key="1">
    <source>
        <dbReference type="ARBA" id="ARBA00004123"/>
    </source>
</evidence>
<evidence type="ECO:0000256" key="8">
    <source>
        <dbReference type="ARBA" id="ARBA00022776"/>
    </source>
</evidence>
<dbReference type="InterPro" id="IPR018979">
    <property type="entry name" value="FERM_N"/>
</dbReference>
<dbReference type="InterPro" id="IPR000798">
    <property type="entry name" value="Ez/rad/moesin-like"/>
</dbReference>
<dbReference type="SUPFAM" id="SSF54236">
    <property type="entry name" value="Ubiquitin-like"/>
    <property type="match status" value="1"/>
</dbReference>
<dbReference type="AlphaFoldDB" id="A0A6J2B673"/>
<evidence type="ECO:0000256" key="7">
    <source>
        <dbReference type="ARBA" id="ARBA00022618"/>
    </source>
</evidence>
<evidence type="ECO:0000256" key="15">
    <source>
        <dbReference type="ARBA" id="ARBA00030419"/>
    </source>
</evidence>
<evidence type="ECO:0000256" key="4">
    <source>
        <dbReference type="ARBA" id="ARBA00022448"/>
    </source>
</evidence>
<dbReference type="InterPro" id="IPR014847">
    <property type="entry name" value="FA"/>
</dbReference>
<name>A0A6J2B673_ZALCA</name>
<dbReference type="Pfam" id="PF04382">
    <property type="entry name" value="SAB"/>
    <property type="match status" value="1"/>
</dbReference>
<keyword evidence="4" id="KW-0813">Transport</keyword>
<dbReference type="InterPro" id="IPR018980">
    <property type="entry name" value="FERM_PH-like_C"/>
</dbReference>
<dbReference type="GO" id="GO:0005516">
    <property type="term" value="F:calmodulin binding"/>
    <property type="evidence" value="ECO:0007669"/>
    <property type="project" value="UniProtKB-KW"/>
</dbReference>
<feature type="region of interest" description="Disordered" evidence="19">
    <location>
        <begin position="597"/>
        <end position="682"/>
    </location>
</feature>
<evidence type="ECO:0000256" key="2">
    <source>
        <dbReference type="ARBA" id="ARBA00004245"/>
    </source>
</evidence>
<dbReference type="CDD" id="cd17105">
    <property type="entry name" value="FERM_F1_EPB41"/>
    <property type="match status" value="1"/>
</dbReference>
<dbReference type="Pfam" id="PF09380">
    <property type="entry name" value="FERM_C"/>
    <property type="match status" value="1"/>
</dbReference>
<evidence type="ECO:0000256" key="14">
    <source>
        <dbReference type="ARBA" id="ARBA00023658"/>
    </source>
</evidence>
<organism evidence="21 22">
    <name type="scientific">Zalophus californianus</name>
    <name type="common">California sealion</name>
    <dbReference type="NCBI Taxonomy" id="9704"/>
    <lineage>
        <taxon>Eukaryota</taxon>
        <taxon>Metazoa</taxon>
        <taxon>Chordata</taxon>
        <taxon>Craniata</taxon>
        <taxon>Vertebrata</taxon>
        <taxon>Euteleostomi</taxon>
        <taxon>Mammalia</taxon>
        <taxon>Eutheria</taxon>
        <taxon>Laurasiatheria</taxon>
        <taxon>Carnivora</taxon>
        <taxon>Caniformia</taxon>
        <taxon>Pinnipedia</taxon>
        <taxon>Otariidae</taxon>
        <taxon>Zalophus</taxon>
    </lineage>
</organism>
<accession>A0A6J2B673</accession>
<evidence type="ECO:0000313" key="21">
    <source>
        <dbReference type="Proteomes" id="UP000515165"/>
    </source>
</evidence>
<dbReference type="InterPro" id="IPR000299">
    <property type="entry name" value="FERM_domain"/>
</dbReference>
<dbReference type="Pfam" id="PF08736">
    <property type="entry name" value="FA"/>
    <property type="match status" value="1"/>
</dbReference>
<feature type="compositionally biased region" description="Basic and acidic residues" evidence="19">
    <location>
        <begin position="649"/>
        <end position="667"/>
    </location>
</feature>
<protein>
    <recommendedName>
        <fullName evidence="14">Protein 4.1</fullName>
    </recommendedName>
    <alternativeName>
        <fullName evidence="18">4.1R</fullName>
    </alternativeName>
    <alternativeName>
        <fullName evidence="15">Band 4.1</fullName>
    </alternativeName>
    <alternativeName>
        <fullName evidence="16">Erythrocyte membrane protein band 4.1</fullName>
    </alternativeName>
</protein>
<dbReference type="PRINTS" id="PR00935">
    <property type="entry name" value="BAND41"/>
</dbReference>
<feature type="domain" description="FERM" evidence="20">
    <location>
        <begin position="289"/>
        <end position="570"/>
    </location>
</feature>
<feature type="compositionally biased region" description="Basic and acidic residues" evidence="19">
    <location>
        <begin position="180"/>
        <end position="196"/>
    </location>
</feature>
<dbReference type="Gene3D" id="3.10.20.90">
    <property type="entry name" value="Phosphatidylinositol 3-kinase Catalytic Subunit, Chain A, domain 1"/>
    <property type="match status" value="1"/>
</dbReference>
<dbReference type="PROSITE" id="PS00660">
    <property type="entry name" value="FERM_1"/>
    <property type="match status" value="1"/>
</dbReference>
<dbReference type="GO" id="GO:0005198">
    <property type="term" value="F:structural molecule activity"/>
    <property type="evidence" value="ECO:0007669"/>
    <property type="project" value="InterPro"/>
</dbReference>
<dbReference type="FunFam" id="1.20.80.10:FF:000001">
    <property type="entry name" value="Erythrocyte membrane protein band 4.1"/>
    <property type="match status" value="1"/>
</dbReference>
<feature type="compositionally biased region" description="Polar residues" evidence="19">
    <location>
        <begin position="127"/>
        <end position="139"/>
    </location>
</feature>
<feature type="region of interest" description="Disordered" evidence="19">
    <location>
        <begin position="87"/>
        <end position="196"/>
    </location>
</feature>
<evidence type="ECO:0000256" key="10">
    <source>
        <dbReference type="ARBA" id="ARBA00023203"/>
    </source>
</evidence>
<evidence type="ECO:0000256" key="12">
    <source>
        <dbReference type="ARBA" id="ARBA00023242"/>
    </source>
</evidence>
<dbReference type="CDD" id="cd13184">
    <property type="entry name" value="FERM_C_4_1_family"/>
    <property type="match status" value="1"/>
</dbReference>
<evidence type="ECO:0000256" key="5">
    <source>
        <dbReference type="ARBA" id="ARBA00022490"/>
    </source>
</evidence>
<dbReference type="SUPFAM" id="SSF50729">
    <property type="entry name" value="PH domain-like"/>
    <property type="match status" value="1"/>
</dbReference>
<dbReference type="InterPro" id="IPR008379">
    <property type="entry name" value="Band_4.1_C"/>
</dbReference>
<keyword evidence="10" id="KW-0009">Actin-binding</keyword>
<dbReference type="CTD" id="2035"/>
<dbReference type="GO" id="GO:0030866">
    <property type="term" value="P:cortical actin cytoskeleton organization"/>
    <property type="evidence" value="ECO:0007669"/>
    <property type="project" value="InterPro"/>
</dbReference>
<evidence type="ECO:0000256" key="17">
    <source>
        <dbReference type="ARBA" id="ARBA00054563"/>
    </source>
</evidence>
<dbReference type="InterPro" id="IPR019747">
    <property type="entry name" value="FERM_CS"/>
</dbReference>
<keyword evidence="11" id="KW-0206">Cytoskeleton</keyword>
<comment type="subcellular location">
    <subcellularLocation>
        <location evidence="3">Cytoplasm</location>
        <location evidence="3">Cell cortex</location>
    </subcellularLocation>
    <subcellularLocation>
        <location evidence="2">Cytoplasm</location>
        <location evidence="2">Cytoskeleton</location>
    </subcellularLocation>
    <subcellularLocation>
        <location evidence="1">Nucleus</location>
    </subcellularLocation>
</comment>
<dbReference type="InterPro" id="IPR019748">
    <property type="entry name" value="FERM_central"/>
</dbReference>
<dbReference type="FunFam" id="2.30.29.30:FF:000001">
    <property type="entry name" value="Erythrocyte membrane protein band 4.1"/>
    <property type="match status" value="1"/>
</dbReference>
<keyword evidence="7" id="KW-0132">Cell division</keyword>
<dbReference type="PIRSF" id="PIRSF002304">
    <property type="entry name" value="Membrane_skeletal_4_1"/>
    <property type="match status" value="1"/>
</dbReference>
<evidence type="ECO:0000256" key="11">
    <source>
        <dbReference type="ARBA" id="ARBA00023212"/>
    </source>
</evidence>
<dbReference type="GO" id="GO:0005886">
    <property type="term" value="C:plasma membrane"/>
    <property type="evidence" value="ECO:0007669"/>
    <property type="project" value="TreeGrafter"/>
</dbReference>